<protein>
    <submittedName>
        <fullName evidence="2">Uncharacterized protein</fullName>
    </submittedName>
</protein>
<feature type="non-terminal residue" evidence="2">
    <location>
        <position position="77"/>
    </location>
</feature>
<accession>A0AAJ0CFL0</accession>
<dbReference type="Proteomes" id="UP001251528">
    <property type="component" value="Unassembled WGS sequence"/>
</dbReference>
<evidence type="ECO:0000256" key="1">
    <source>
        <dbReference type="SAM" id="MobiDB-lite"/>
    </source>
</evidence>
<feature type="compositionally biased region" description="Basic and acidic residues" evidence="1">
    <location>
        <begin position="9"/>
        <end position="43"/>
    </location>
</feature>
<evidence type="ECO:0000313" key="2">
    <source>
        <dbReference type="EMBL" id="KAK2590704.1"/>
    </source>
</evidence>
<reference evidence="2" key="1">
    <citation type="submission" date="2023-06" db="EMBL/GenBank/DDBJ databases">
        <title>Conoideocrella luteorostrata (Hypocreales: Clavicipitaceae), a potential biocontrol fungus for elongate hemlock scale in United States Christmas tree production areas.</title>
        <authorList>
            <person name="Barrett H."/>
            <person name="Lovett B."/>
            <person name="Macias A.M."/>
            <person name="Stajich J.E."/>
            <person name="Kasson M.T."/>
        </authorList>
    </citation>
    <scope>NUCLEOTIDE SEQUENCE</scope>
    <source>
        <strain evidence="2">ARSEF 14590</strain>
    </source>
</reference>
<organism evidence="2 3">
    <name type="scientific">Conoideocrella luteorostrata</name>
    <dbReference type="NCBI Taxonomy" id="1105319"/>
    <lineage>
        <taxon>Eukaryota</taxon>
        <taxon>Fungi</taxon>
        <taxon>Dikarya</taxon>
        <taxon>Ascomycota</taxon>
        <taxon>Pezizomycotina</taxon>
        <taxon>Sordariomycetes</taxon>
        <taxon>Hypocreomycetidae</taxon>
        <taxon>Hypocreales</taxon>
        <taxon>Clavicipitaceae</taxon>
        <taxon>Conoideocrella</taxon>
    </lineage>
</organism>
<feature type="region of interest" description="Disordered" evidence="1">
    <location>
        <begin position="1"/>
        <end position="77"/>
    </location>
</feature>
<dbReference type="EMBL" id="JASWJB010000406">
    <property type="protein sequence ID" value="KAK2590704.1"/>
    <property type="molecule type" value="Genomic_DNA"/>
</dbReference>
<comment type="caution">
    <text evidence="2">The sequence shown here is derived from an EMBL/GenBank/DDBJ whole genome shotgun (WGS) entry which is preliminary data.</text>
</comment>
<evidence type="ECO:0000313" key="3">
    <source>
        <dbReference type="Proteomes" id="UP001251528"/>
    </source>
</evidence>
<proteinExistence type="predicted"/>
<keyword evidence="3" id="KW-1185">Reference proteome</keyword>
<dbReference type="AlphaFoldDB" id="A0AAJ0CFL0"/>
<name>A0AAJ0CFL0_9HYPO</name>
<gene>
    <name evidence="2" type="ORF">QQS21_011615</name>
</gene>
<sequence>MRLSVALLRDPEAERRARERAEAPTVKTEERHKREEAAKEKSKTNASSSSSPFHTISNVSPKGILRRLSSVSDPVSP</sequence>